<accession>A0ABN1U9I1</accession>
<comment type="caution">
    <text evidence="3">The sequence shown here is derived from an EMBL/GenBank/DDBJ whole genome shotgun (WGS) entry which is preliminary data.</text>
</comment>
<keyword evidence="2" id="KW-0472">Membrane</keyword>
<keyword evidence="4" id="KW-1185">Reference proteome</keyword>
<proteinExistence type="predicted"/>
<feature type="transmembrane region" description="Helical" evidence="2">
    <location>
        <begin position="6"/>
        <end position="31"/>
    </location>
</feature>
<evidence type="ECO:0008006" key="5">
    <source>
        <dbReference type="Google" id="ProtNLM"/>
    </source>
</evidence>
<dbReference type="EMBL" id="BAAAJE010000002">
    <property type="protein sequence ID" value="GAA1129984.1"/>
    <property type="molecule type" value="Genomic_DNA"/>
</dbReference>
<protein>
    <recommendedName>
        <fullName evidence="5">DUF4229 domain-containing protein</fullName>
    </recommendedName>
</protein>
<reference evidence="3 4" key="1">
    <citation type="journal article" date="2019" name="Int. J. Syst. Evol. Microbiol.">
        <title>The Global Catalogue of Microorganisms (GCM) 10K type strain sequencing project: providing services to taxonomists for standard genome sequencing and annotation.</title>
        <authorList>
            <consortium name="The Broad Institute Genomics Platform"/>
            <consortium name="The Broad Institute Genome Sequencing Center for Infectious Disease"/>
            <person name="Wu L."/>
            <person name="Ma J."/>
        </authorList>
    </citation>
    <scope>NUCLEOTIDE SEQUENCE [LARGE SCALE GENOMIC DNA]</scope>
    <source>
        <strain evidence="3 4">JCM 11813</strain>
    </source>
</reference>
<dbReference type="Proteomes" id="UP001499979">
    <property type="component" value="Unassembled WGS sequence"/>
</dbReference>
<sequence>MGGWGVTWWQIVLVFVGIPAAMFVTVAALVFRFATARVPDGLARAAQDTGPGADHREVSEEAASAAEPASGEPEQQPAAE</sequence>
<gene>
    <name evidence="3" type="ORF">GCM10009606_07340</name>
</gene>
<keyword evidence="2" id="KW-0812">Transmembrane</keyword>
<evidence type="ECO:0000313" key="4">
    <source>
        <dbReference type="Proteomes" id="UP001499979"/>
    </source>
</evidence>
<evidence type="ECO:0000313" key="3">
    <source>
        <dbReference type="EMBL" id="GAA1129984.1"/>
    </source>
</evidence>
<feature type="compositionally biased region" description="Low complexity" evidence="1">
    <location>
        <begin position="61"/>
        <end position="80"/>
    </location>
</feature>
<name>A0ABN1U9I1_9ACTN</name>
<keyword evidence="2" id="KW-1133">Transmembrane helix</keyword>
<evidence type="ECO:0000256" key="2">
    <source>
        <dbReference type="SAM" id="Phobius"/>
    </source>
</evidence>
<feature type="region of interest" description="Disordered" evidence="1">
    <location>
        <begin position="42"/>
        <end position="80"/>
    </location>
</feature>
<evidence type="ECO:0000256" key="1">
    <source>
        <dbReference type="SAM" id="MobiDB-lite"/>
    </source>
</evidence>
<organism evidence="3 4">
    <name type="scientific">Nocardioides aquiterrae</name>
    <dbReference type="NCBI Taxonomy" id="203799"/>
    <lineage>
        <taxon>Bacteria</taxon>
        <taxon>Bacillati</taxon>
        <taxon>Actinomycetota</taxon>
        <taxon>Actinomycetes</taxon>
        <taxon>Propionibacteriales</taxon>
        <taxon>Nocardioidaceae</taxon>
        <taxon>Nocardioides</taxon>
    </lineage>
</organism>